<sequence>MNGPAPRAVVCDIEGTTGSADHVRDVLFPYARERLTHWLAAHRGQPAWERVLHATRAHAGAPDLDERGVAATLAAWSDADVKAPPLKDVQGLIWADGYASGELAGHVYEDVPPALARWQRAGIARYVYSSGSVAAQRGWFAHSDHGDLSPLLCGHFDLANAGAKRDPASYLAITARIGVPAGATLFLSDVREELDAALQAGWRVIGVRRAGDPRGDRVPGHATVPDLHGVLPDP</sequence>
<dbReference type="GO" id="GO:0043716">
    <property type="term" value="F:2-hydroxy-3-keto-5-methylthiopentenyl-1-phosphate phosphatase activity"/>
    <property type="evidence" value="ECO:0007669"/>
    <property type="project" value="UniProtKB-UniRule"/>
</dbReference>
<evidence type="ECO:0000256" key="5">
    <source>
        <dbReference type="SAM" id="MobiDB-lite"/>
    </source>
</evidence>
<evidence type="ECO:0000313" key="7">
    <source>
        <dbReference type="Proteomes" id="UP000509303"/>
    </source>
</evidence>
<dbReference type="EC" id="3.1.3.77" evidence="4"/>
<keyword evidence="2 4" id="KW-0378">Hydrolase</keyword>
<dbReference type="Gene3D" id="3.40.50.1000">
    <property type="entry name" value="HAD superfamily/HAD-like"/>
    <property type="match status" value="1"/>
</dbReference>
<dbReference type="GO" id="GO:0043715">
    <property type="term" value="F:2,3-diketo-5-methylthiopentyl-1-phosphate enolase activity"/>
    <property type="evidence" value="ECO:0007669"/>
    <property type="project" value="UniProtKB-UniRule"/>
</dbReference>
<dbReference type="AlphaFoldDB" id="A0A7H8N383"/>
<keyword evidence="1 4" id="KW-0028">Amino-acid biosynthesis</keyword>
<reference evidence="6 7" key="1">
    <citation type="submission" date="2020-06" db="EMBL/GenBank/DDBJ databases">
        <title>Genome mining for natural products.</title>
        <authorList>
            <person name="Zhang B."/>
            <person name="Shi J."/>
            <person name="Ge H."/>
        </authorList>
    </citation>
    <scope>NUCLEOTIDE SEQUENCE [LARGE SCALE GENOMIC DNA]</scope>
    <source>
        <strain evidence="6 7">NA00687</strain>
    </source>
</reference>
<feature type="region of interest" description="Disordered" evidence="5">
    <location>
        <begin position="213"/>
        <end position="234"/>
    </location>
</feature>
<comment type="function">
    <text evidence="4">Bifunctional enzyme that catalyzes the enolization of 2,3-diketo-5-methylthiopentyl-1-phosphate (DK-MTP-1-P) into the intermediate 2-hydroxy-3-keto-5-methylthiopentenyl-1-phosphate (HK-MTPenyl-1-P), which is then dephosphorylated to form the acireductone 1,2-dihydroxy-3-keto-5-methylthiopentene (DHK-MTPene).</text>
</comment>
<dbReference type="InterPro" id="IPR023943">
    <property type="entry name" value="Enolase-ppase_E1"/>
</dbReference>
<dbReference type="InterPro" id="IPR036412">
    <property type="entry name" value="HAD-like_sf"/>
</dbReference>
<evidence type="ECO:0000256" key="1">
    <source>
        <dbReference type="ARBA" id="ARBA00022605"/>
    </source>
</evidence>
<organism evidence="6 7">
    <name type="scientific">Streptomyces buecherae</name>
    <dbReference type="NCBI Taxonomy" id="2763006"/>
    <lineage>
        <taxon>Bacteria</taxon>
        <taxon>Bacillati</taxon>
        <taxon>Actinomycetota</taxon>
        <taxon>Actinomycetes</taxon>
        <taxon>Kitasatosporales</taxon>
        <taxon>Streptomycetaceae</taxon>
        <taxon>Streptomyces</taxon>
    </lineage>
</organism>
<protein>
    <recommendedName>
        <fullName evidence="4">Enolase-phosphatase E1</fullName>
        <ecNumber evidence="4">3.1.3.77</ecNumber>
    </recommendedName>
    <alternativeName>
        <fullName evidence="4">2,3-diketo-5-methylthio-1-phosphopentane phosphatase</fullName>
    </alternativeName>
</protein>
<evidence type="ECO:0000256" key="3">
    <source>
        <dbReference type="ARBA" id="ARBA00023167"/>
    </source>
</evidence>
<dbReference type="NCBIfam" id="TIGR01691">
    <property type="entry name" value="enolase-ppase"/>
    <property type="match status" value="1"/>
</dbReference>
<comment type="catalytic activity">
    <reaction evidence="4">
        <text>5-methylsulfanyl-2,3-dioxopentyl phosphate + H2O = 1,2-dihydroxy-5-(methylsulfanyl)pent-1-en-3-one + phosphate</text>
        <dbReference type="Rhea" id="RHEA:21700"/>
        <dbReference type="ChEBI" id="CHEBI:15377"/>
        <dbReference type="ChEBI" id="CHEBI:43474"/>
        <dbReference type="ChEBI" id="CHEBI:49252"/>
        <dbReference type="ChEBI" id="CHEBI:58828"/>
        <dbReference type="EC" id="3.1.3.77"/>
    </reaction>
</comment>
<evidence type="ECO:0000256" key="2">
    <source>
        <dbReference type="ARBA" id="ARBA00022801"/>
    </source>
</evidence>
<name>A0A7H8N383_9ACTN</name>
<dbReference type="GO" id="GO:0043874">
    <property type="term" value="F:acireductone synthase activity"/>
    <property type="evidence" value="ECO:0007669"/>
    <property type="project" value="UniProtKB-EC"/>
</dbReference>
<dbReference type="PANTHER" id="PTHR20371:SF1">
    <property type="entry name" value="ENOLASE-PHOSPHATASE E1"/>
    <property type="match status" value="1"/>
</dbReference>
<dbReference type="RefSeq" id="WP_176160699.1">
    <property type="nucleotide sequence ID" value="NZ_CP054929.1"/>
</dbReference>
<dbReference type="GO" id="GO:0000287">
    <property type="term" value="F:magnesium ion binding"/>
    <property type="evidence" value="ECO:0007669"/>
    <property type="project" value="UniProtKB-UniRule"/>
</dbReference>
<comment type="pathway">
    <text evidence="4">Amino-acid biosynthesis; L-methionine biosynthesis via salvage pathway; L-methionine from S-methyl-5-thio-alpha-D-ribose 1-phosphate: step 4/6.</text>
</comment>
<dbReference type="Proteomes" id="UP000509303">
    <property type="component" value="Chromosome"/>
</dbReference>
<dbReference type="Pfam" id="PF00702">
    <property type="entry name" value="Hydrolase"/>
    <property type="match status" value="1"/>
</dbReference>
<dbReference type="UniPathway" id="UPA00904">
    <property type="reaction ID" value="UER00876"/>
</dbReference>
<dbReference type="Gene3D" id="1.10.720.60">
    <property type="match status" value="1"/>
</dbReference>
<keyword evidence="4" id="KW-0479">Metal-binding</keyword>
<keyword evidence="7" id="KW-1185">Reference proteome</keyword>
<dbReference type="SFLD" id="SFLDG01133">
    <property type="entry name" value="C1.5.4:_Enolase-phosphatase_Li"/>
    <property type="match status" value="1"/>
</dbReference>
<dbReference type="SUPFAM" id="SSF56784">
    <property type="entry name" value="HAD-like"/>
    <property type="match status" value="1"/>
</dbReference>
<proteinExistence type="inferred from homology"/>
<accession>A0A7H8N383</accession>
<comment type="subunit">
    <text evidence="4">Monomer.</text>
</comment>
<dbReference type="EMBL" id="CP054929">
    <property type="protein sequence ID" value="QKW48967.1"/>
    <property type="molecule type" value="Genomic_DNA"/>
</dbReference>
<gene>
    <name evidence="4 6" type="primary">mtnC</name>
    <name evidence="6" type="ORF">HUT08_04795</name>
</gene>
<dbReference type="CDD" id="cd01629">
    <property type="entry name" value="HAD_EP"/>
    <property type="match status" value="1"/>
</dbReference>
<dbReference type="SFLD" id="SFLDS00003">
    <property type="entry name" value="Haloacid_Dehalogenase"/>
    <property type="match status" value="1"/>
</dbReference>
<evidence type="ECO:0000256" key="4">
    <source>
        <dbReference type="HAMAP-Rule" id="MF_01681"/>
    </source>
</evidence>
<comment type="cofactor">
    <cofactor evidence="4">
        <name>Mg(2+)</name>
        <dbReference type="ChEBI" id="CHEBI:18420"/>
    </cofactor>
    <text evidence="4">Binds 1 Mg(2+) ion per subunit.</text>
</comment>
<dbReference type="SFLD" id="SFLDG01129">
    <property type="entry name" value="C1.5:_HAD__Beta-PGM__Phosphata"/>
    <property type="match status" value="1"/>
</dbReference>
<dbReference type="InterPro" id="IPR023214">
    <property type="entry name" value="HAD_sf"/>
</dbReference>
<keyword evidence="3 4" id="KW-0486">Methionine biosynthesis</keyword>
<comment type="pathway">
    <text evidence="4">Amino-acid biosynthesis; L-methionine biosynthesis via salvage pathway; L-methionine from S-methyl-5-thio-alpha-D-ribose 1-phosphate: step 3/6.</text>
</comment>
<dbReference type="GO" id="GO:0019509">
    <property type="term" value="P:L-methionine salvage from methylthioadenosine"/>
    <property type="evidence" value="ECO:0007669"/>
    <property type="project" value="UniProtKB-UniRule"/>
</dbReference>
<dbReference type="HAMAP" id="MF_01681">
    <property type="entry name" value="Salvage_MtnC"/>
    <property type="match status" value="1"/>
</dbReference>
<evidence type="ECO:0000313" key="6">
    <source>
        <dbReference type="EMBL" id="QKW48967.1"/>
    </source>
</evidence>
<keyword evidence="4" id="KW-0460">Magnesium</keyword>
<dbReference type="PANTHER" id="PTHR20371">
    <property type="entry name" value="ENOLASE-PHOSPHATASE E1"/>
    <property type="match status" value="1"/>
</dbReference>
<comment type="similarity">
    <text evidence="4">Belongs to the HAD-like hydrolase superfamily. MasA/MtnC family.</text>
</comment>